<evidence type="ECO:0000313" key="3">
    <source>
        <dbReference type="Proteomes" id="UP000239772"/>
    </source>
</evidence>
<sequence>MVKVRVLGAAERAVGTRHATGALDLARRLPRLAIEARRIAATAAHGIHGRRQAGSGEAFWQFRAFVPGEPAHRVDWRRSARDEERYYVREREWEAAHTVWLWIDRSPSMGYASALSQAPKIDRAIVLGLALADLLVRGGERVGHIGLTNPVASRSIVDRIAEALAADQTPPADLPTPLPLAPLTEAVLISDFLTPAGRVQDAIERMAARGAGGHLVMVLDPVEETFPFEGQAVLADVESSQTLRVGDAGAFGALVRQRLQAHRQALKDACARRGWTFAVHRTDRPASEALLSLAARIAERDAGMAGVRIGGGG</sequence>
<keyword evidence="3" id="KW-1185">Reference proteome</keyword>
<reference evidence="3" key="1">
    <citation type="submission" date="2018-03" db="EMBL/GenBank/DDBJ databases">
        <authorList>
            <person name="Sun L."/>
            <person name="Liu H."/>
            <person name="Chen W."/>
            <person name="Huang K."/>
            <person name="Liu W."/>
            <person name="Gao X."/>
        </authorList>
    </citation>
    <scope>NUCLEOTIDE SEQUENCE [LARGE SCALE GENOMIC DNA]</scope>
    <source>
        <strain evidence="3">SH9</strain>
    </source>
</reference>
<evidence type="ECO:0000259" key="1">
    <source>
        <dbReference type="Pfam" id="PF01882"/>
    </source>
</evidence>
<feature type="domain" description="DUF58" evidence="1">
    <location>
        <begin position="62"/>
        <end position="247"/>
    </location>
</feature>
<dbReference type="InterPro" id="IPR002881">
    <property type="entry name" value="DUF58"/>
</dbReference>
<dbReference type="AlphaFoldDB" id="A0A2T1HZ17"/>
<accession>A0A2T1HZ17</accession>
<dbReference type="EMBL" id="PVZS01000001">
    <property type="protein sequence ID" value="PSC06854.1"/>
    <property type="molecule type" value="Genomic_DNA"/>
</dbReference>
<dbReference type="Pfam" id="PF01882">
    <property type="entry name" value="DUF58"/>
    <property type="match status" value="1"/>
</dbReference>
<gene>
    <name evidence="2" type="ORF">SLNSH_00240</name>
</gene>
<dbReference type="PANTHER" id="PTHR33608:SF6">
    <property type="entry name" value="BLL2464 PROTEIN"/>
    <property type="match status" value="1"/>
</dbReference>
<organism evidence="2 3">
    <name type="scientific">Alsobacter soli</name>
    <dbReference type="NCBI Taxonomy" id="2109933"/>
    <lineage>
        <taxon>Bacteria</taxon>
        <taxon>Pseudomonadati</taxon>
        <taxon>Pseudomonadota</taxon>
        <taxon>Alphaproteobacteria</taxon>
        <taxon>Hyphomicrobiales</taxon>
        <taxon>Alsobacteraceae</taxon>
        <taxon>Alsobacter</taxon>
    </lineage>
</organism>
<dbReference type="RefSeq" id="WP_106334639.1">
    <property type="nucleotide sequence ID" value="NZ_PVZS01000001.1"/>
</dbReference>
<dbReference type="OrthoDB" id="9794556at2"/>
<proteinExistence type="predicted"/>
<evidence type="ECO:0000313" key="2">
    <source>
        <dbReference type="EMBL" id="PSC06854.1"/>
    </source>
</evidence>
<name>A0A2T1HZ17_9HYPH</name>
<protein>
    <submittedName>
        <fullName evidence="2">DUF58 domain-containing protein</fullName>
    </submittedName>
</protein>
<comment type="caution">
    <text evidence="2">The sequence shown here is derived from an EMBL/GenBank/DDBJ whole genome shotgun (WGS) entry which is preliminary data.</text>
</comment>
<dbReference type="PANTHER" id="PTHR33608">
    <property type="entry name" value="BLL2464 PROTEIN"/>
    <property type="match status" value="1"/>
</dbReference>
<dbReference type="Proteomes" id="UP000239772">
    <property type="component" value="Unassembled WGS sequence"/>
</dbReference>